<gene>
    <name evidence="2" type="ORF">SS50377_17013</name>
    <name evidence="3" type="ORF">SS50377_27363</name>
</gene>
<dbReference type="AlphaFoldDB" id="V6LFL5"/>
<feature type="region of interest" description="Disordered" evidence="1">
    <location>
        <begin position="70"/>
        <end position="91"/>
    </location>
</feature>
<reference evidence="2 3" key="1">
    <citation type="journal article" date="2014" name="PLoS Genet.">
        <title>The Genome of Spironucleus salmonicida Highlights a Fish Pathogen Adapted to Fluctuating Environments.</title>
        <authorList>
            <person name="Xu F."/>
            <person name="Jerlstrom-Hultqvist J."/>
            <person name="Einarsson E."/>
            <person name="Astvaldsson A."/>
            <person name="Svard S.G."/>
            <person name="Andersson J.O."/>
        </authorList>
    </citation>
    <scope>NUCLEOTIDE SEQUENCE</scope>
    <source>
        <strain evidence="3">ATCC 50377</strain>
    </source>
</reference>
<evidence type="ECO:0000313" key="4">
    <source>
        <dbReference type="Proteomes" id="UP000018208"/>
    </source>
</evidence>
<name>V6LFL5_9EUKA</name>
<evidence type="ECO:0000313" key="2">
    <source>
        <dbReference type="EMBL" id="EST43335.1"/>
    </source>
</evidence>
<evidence type="ECO:0000313" key="3">
    <source>
        <dbReference type="EMBL" id="KAH0571068.1"/>
    </source>
</evidence>
<organism evidence="2">
    <name type="scientific">Spironucleus salmonicida</name>
    <dbReference type="NCBI Taxonomy" id="348837"/>
    <lineage>
        <taxon>Eukaryota</taxon>
        <taxon>Metamonada</taxon>
        <taxon>Diplomonadida</taxon>
        <taxon>Hexamitidae</taxon>
        <taxon>Hexamitinae</taxon>
        <taxon>Spironucleus</taxon>
    </lineage>
</organism>
<dbReference type="EMBL" id="KI546139">
    <property type="protein sequence ID" value="EST43335.1"/>
    <property type="molecule type" value="Genomic_DNA"/>
</dbReference>
<accession>V6LFL5</accession>
<dbReference type="Proteomes" id="UP000018208">
    <property type="component" value="Unassembled WGS sequence"/>
</dbReference>
<evidence type="ECO:0000256" key="1">
    <source>
        <dbReference type="SAM" id="MobiDB-lite"/>
    </source>
</evidence>
<proteinExistence type="predicted"/>
<feature type="compositionally biased region" description="Low complexity" evidence="1">
    <location>
        <begin position="70"/>
        <end position="80"/>
    </location>
</feature>
<sequence>MLNLNNKTLVSFYSSQQLKDQYRKPPPSDCLFSLENSTSEKYSTLTNSANQQDLLVKQLQPTHGLKLSKSFCSSKNSNSSTDKLGIQTARK</sequence>
<protein>
    <submittedName>
        <fullName evidence="2">Uncharacterized protein</fullName>
    </submittedName>
</protein>
<dbReference type="VEuPathDB" id="GiardiaDB:SS50377_27363"/>
<dbReference type="EMBL" id="AUWU02000007">
    <property type="protein sequence ID" value="KAH0571068.1"/>
    <property type="molecule type" value="Genomic_DNA"/>
</dbReference>
<reference evidence="3" key="2">
    <citation type="submission" date="2020-12" db="EMBL/GenBank/DDBJ databases">
        <title>New Spironucleus salmonicida genome in near-complete chromosomes.</title>
        <authorList>
            <person name="Xu F."/>
            <person name="Kurt Z."/>
            <person name="Jimenez-Gonzalez A."/>
            <person name="Astvaldsson A."/>
            <person name="Andersson J.O."/>
            <person name="Svard S.G."/>
        </authorList>
    </citation>
    <scope>NUCLEOTIDE SEQUENCE</scope>
    <source>
        <strain evidence="3">ATCC 50377</strain>
    </source>
</reference>
<keyword evidence="4" id="KW-1185">Reference proteome</keyword>